<evidence type="ECO:0000256" key="2">
    <source>
        <dbReference type="ARBA" id="ARBA00007577"/>
    </source>
</evidence>
<evidence type="ECO:0000259" key="15">
    <source>
        <dbReference type="PROSITE" id="PS50929"/>
    </source>
</evidence>
<dbReference type="PROSITE" id="PS00211">
    <property type="entry name" value="ABC_TRANSPORTER_1"/>
    <property type="match status" value="2"/>
</dbReference>
<dbReference type="STRING" id="337451.A0A3S3MGJ1"/>
<keyword evidence="11" id="KW-0325">Glycoprotein</keyword>
<dbReference type="SUPFAM" id="SSF52540">
    <property type="entry name" value="P-loop containing nucleoside triphosphate hydrolases"/>
    <property type="match status" value="2"/>
</dbReference>
<sequence>MEDFSFDVGYSSSNHQSRRRRRHHRRPPSPVSSHFTSFSFTSTASHLQTPGPRRLHHPSPTTPFSADPDVSWQGEISWQFEPTGWRDGRGLGSALSPWAVTTPVNGRRVFRSANDYYLSHTSGGHQSFTNRHYELSHVGSSTVSKLELQSYVAGENVHNNYNSSSRDMGHMSRGLPGIFRGSPKSNGAPTALAKVVDDDDDDDPVASERQIDMLEKGHDRYSDHHHHHHHNARPDRTPLSRDHANDHGAHGRHPRHKAYNDDDDDDIRIYKHTHGTHGSHQQGDEARQYVSHQGVGVGGNSMHGDDDGDGDSMYDDGDDEDDLEPPKSVGLSGLFKYSTKLDMVLVFLGCIGALINGGSLPWYSFLFGKFVNKISKGDDKNQMMDHVQQICLDMAALTAIVVIGAYMEITCWRMVGERSAQRIRTEYLRAVLRQDIGFFDTMASTGDIMHGISSDVAQIQEVMGEKMAHFVHHVFTFISGYIVGFLRSWKVAFVVLSVTPLTMFCGIAYKAVYVGLTSKEQASYRKAGSVAEQAIGAIRTVFSFVAEDHLVAKYADLLERSVPFGAKLGFAKGGGMGVIYLVTYSTWALAFWYGSILVARGEITGGEAIACFFGVNVGGRGLALSLSYFAQFAQGTVAASRVFEIIERVPEIDSYDERNGRVFSTVRGRIDFKGVSFAYPSRPETQILNKLNLVVPPKKTLALVGASGGGKSTVFALIERFYDPTKGSICLDGHDIRSLQVKWLRNQIGMVGQEPVLFATSILENILMGKDRATKKEAIAACMAANAHTFISNLPNGYDTQVGDRGTKLSGGQKQRIALARAMIKSPQILLLDEATSALDPDSEAQVQQAIDHISSSRTTLIIAHRLSTVRNAHTIVVLDRGSILESGSHHQLLDRAGHYAHLLKLASENIPTSHHNHSNNNDDDDDESAYVKSMQANVKSMQANNYSQNKHSLYLKSMQQEKEPEEEQREKEKKKKNDNNFHLSEVMKLQRPELFMLLLGFLLGIHAGAVLSIFPLLLGQALQIYFDDNSHKMKRDVGYLALGLVGLGFGCIISMTGQQGFCGWAGTKLTKRVRSLLFQSILKQEPGWFDIDENSTGVLVSKLSIDCVSFRSVLGDRISVLLMGLSSAAVGLAISFALNWRLTLLAAALTPFTLGASYLSLIINIGPKLDNNAYARASNIAAGAISNIRTVTTFSAQDQIVSSFDRALSEPKKKSMRRSQILGLTLGFSQGAMYGAYTLTLWFGAYLVKHGHANFGAVYKIFLILVLSSFSVGQLAGLAPDTSNAPMAIPGVLGIINRKPEIGGDGEKEKRRKKKVELSRPVEIELKRVDFVYPSRPDVVVLKDFSLKVKGGSVVALVGGSGCGKSTVVWLVQRFYDPVRGRVLMGGVDLKEIDVKWLRRQCALVGQEPALFAGSIRENIAFGNLNSSRGEIEEAAKDAYIHKFISSLPQGYETQLMPSGATRMAQVGESGVQLSGGQKQRIAIARAILKKSRVVLLDEASSALDLESEKHVQDALRRLSKRGATTITVAHRLATIREADRIAVVKDGSVAEFGTHETLMASHLNNRLYAAMVRAEMEANALN</sequence>
<keyword evidence="17" id="KW-1185">Reference proteome</keyword>
<feature type="domain" description="ABC transmembrane type-1" evidence="15">
    <location>
        <begin position="347"/>
        <end position="634"/>
    </location>
</feature>
<dbReference type="PANTHER" id="PTHR24222">
    <property type="entry name" value="ABC TRANSPORTER B FAMILY"/>
    <property type="match status" value="1"/>
</dbReference>
<feature type="domain" description="ABC transmembrane type-1" evidence="15">
    <location>
        <begin position="999"/>
        <end position="1285"/>
    </location>
</feature>
<dbReference type="PROSITE" id="PS50929">
    <property type="entry name" value="ABC_TM1F"/>
    <property type="match status" value="2"/>
</dbReference>
<feature type="region of interest" description="Disordered" evidence="12">
    <location>
        <begin position="180"/>
        <end position="205"/>
    </location>
</feature>
<dbReference type="InterPro" id="IPR039421">
    <property type="entry name" value="Type_1_exporter"/>
</dbReference>
<dbReference type="EMBL" id="QPKB01000003">
    <property type="protein sequence ID" value="RWR79458.1"/>
    <property type="molecule type" value="Genomic_DNA"/>
</dbReference>
<dbReference type="InterPro" id="IPR003439">
    <property type="entry name" value="ABC_transporter-like_ATP-bd"/>
</dbReference>
<proteinExistence type="inferred from homology"/>
<dbReference type="InterPro" id="IPR011527">
    <property type="entry name" value="ABC1_TM_dom"/>
</dbReference>
<keyword evidence="8" id="KW-1278">Translocase</keyword>
<feature type="region of interest" description="Disordered" evidence="12">
    <location>
        <begin position="1"/>
        <end position="70"/>
    </location>
</feature>
<feature type="transmembrane region" description="Helical" evidence="13">
    <location>
        <begin position="344"/>
        <end position="366"/>
    </location>
</feature>
<dbReference type="SMART" id="SM00382">
    <property type="entry name" value="AAA"/>
    <property type="match status" value="2"/>
</dbReference>
<evidence type="ECO:0000256" key="6">
    <source>
        <dbReference type="ARBA" id="ARBA00022741"/>
    </source>
</evidence>
<feature type="transmembrane region" description="Helical" evidence="13">
    <location>
        <begin position="1119"/>
        <end position="1139"/>
    </location>
</feature>
<dbReference type="SUPFAM" id="SSF90123">
    <property type="entry name" value="ABC transporter transmembrane region"/>
    <property type="match status" value="2"/>
</dbReference>
<feature type="transmembrane region" description="Helical" evidence="13">
    <location>
        <begin position="492"/>
        <end position="516"/>
    </location>
</feature>
<dbReference type="InterPro" id="IPR027417">
    <property type="entry name" value="P-loop_NTPase"/>
</dbReference>
<feature type="compositionally biased region" description="Basic and acidic residues" evidence="12">
    <location>
        <begin position="232"/>
        <end position="249"/>
    </location>
</feature>
<comment type="caution">
    <text evidence="16">The sequence shown here is derived from an EMBL/GenBank/DDBJ whole genome shotgun (WGS) entry which is preliminary data.</text>
</comment>
<name>A0A3S3MGJ1_9MAGN</name>
<feature type="transmembrane region" description="Helical" evidence="13">
    <location>
        <begin position="467"/>
        <end position="486"/>
    </location>
</feature>
<feature type="transmembrane region" description="Helical" evidence="13">
    <location>
        <begin position="1145"/>
        <end position="1167"/>
    </location>
</feature>
<evidence type="ECO:0000256" key="8">
    <source>
        <dbReference type="ARBA" id="ARBA00022967"/>
    </source>
</evidence>
<reference evidence="16 17" key="1">
    <citation type="journal article" date="2019" name="Nat. Plants">
        <title>Stout camphor tree genome fills gaps in understanding of flowering plant genome evolution.</title>
        <authorList>
            <person name="Chaw S.M."/>
            <person name="Liu Y.C."/>
            <person name="Wu Y.W."/>
            <person name="Wang H.Y."/>
            <person name="Lin C.I."/>
            <person name="Wu C.S."/>
            <person name="Ke H.M."/>
            <person name="Chang L.Y."/>
            <person name="Hsu C.Y."/>
            <person name="Yang H.T."/>
            <person name="Sudianto E."/>
            <person name="Hsu M.H."/>
            <person name="Wu K.P."/>
            <person name="Wang L.N."/>
            <person name="Leebens-Mack J.H."/>
            <person name="Tsai I.J."/>
        </authorList>
    </citation>
    <scope>NUCLEOTIDE SEQUENCE [LARGE SCALE GENOMIC DNA]</scope>
    <source>
        <strain evidence="17">cv. Chaw 1501</strain>
        <tissue evidence="16">Young leaves</tissue>
    </source>
</reference>
<dbReference type="CDD" id="cd18577">
    <property type="entry name" value="ABC_6TM_Pgp_ABCB1_D1_like"/>
    <property type="match status" value="1"/>
</dbReference>
<dbReference type="PROSITE" id="PS50893">
    <property type="entry name" value="ABC_TRANSPORTER_2"/>
    <property type="match status" value="2"/>
</dbReference>
<dbReference type="Proteomes" id="UP000283530">
    <property type="component" value="Unassembled WGS sequence"/>
</dbReference>
<evidence type="ECO:0000256" key="12">
    <source>
        <dbReference type="SAM" id="MobiDB-lite"/>
    </source>
</evidence>
<dbReference type="PANTHER" id="PTHR24222:SF84">
    <property type="entry name" value="ABC TRANSPORTER DOMAIN-CONTAINING PROTEIN"/>
    <property type="match status" value="1"/>
</dbReference>
<evidence type="ECO:0000256" key="3">
    <source>
        <dbReference type="ARBA" id="ARBA00022448"/>
    </source>
</evidence>
<protein>
    <submittedName>
        <fullName evidence="16">ABC transporter B family member 19-like protein</fullName>
    </submittedName>
</protein>
<keyword evidence="4 13" id="KW-0812">Transmembrane</keyword>
<evidence type="ECO:0000256" key="5">
    <source>
        <dbReference type="ARBA" id="ARBA00022737"/>
    </source>
</evidence>
<dbReference type="FunFam" id="1.20.1560.10:FF:000155">
    <property type="entry name" value="ATP-binding cassette transporter, subfamily B, member 2, group MDR/PGP protein PpABCB2"/>
    <property type="match status" value="1"/>
</dbReference>
<dbReference type="OrthoDB" id="6500128at2759"/>
<evidence type="ECO:0000256" key="13">
    <source>
        <dbReference type="SAM" id="Phobius"/>
    </source>
</evidence>
<comment type="subcellular location">
    <subcellularLocation>
        <location evidence="1">Membrane</location>
        <topology evidence="1">Multi-pass membrane protein</topology>
    </subcellularLocation>
</comment>
<keyword evidence="7" id="KW-0067">ATP-binding</keyword>
<evidence type="ECO:0000256" key="1">
    <source>
        <dbReference type="ARBA" id="ARBA00004141"/>
    </source>
</evidence>
<dbReference type="InterPro" id="IPR036640">
    <property type="entry name" value="ABC1_TM_sf"/>
</dbReference>
<organism evidence="16 17">
    <name type="scientific">Cinnamomum micranthum f. kanehirae</name>
    <dbReference type="NCBI Taxonomy" id="337451"/>
    <lineage>
        <taxon>Eukaryota</taxon>
        <taxon>Viridiplantae</taxon>
        <taxon>Streptophyta</taxon>
        <taxon>Embryophyta</taxon>
        <taxon>Tracheophyta</taxon>
        <taxon>Spermatophyta</taxon>
        <taxon>Magnoliopsida</taxon>
        <taxon>Magnoliidae</taxon>
        <taxon>Laurales</taxon>
        <taxon>Lauraceae</taxon>
        <taxon>Cinnamomum</taxon>
    </lineage>
</organism>
<feature type="compositionally biased region" description="Basic and acidic residues" evidence="12">
    <location>
        <begin position="969"/>
        <end position="980"/>
    </location>
</feature>
<evidence type="ECO:0000256" key="9">
    <source>
        <dbReference type="ARBA" id="ARBA00022989"/>
    </source>
</evidence>
<dbReference type="Gene3D" id="3.40.50.300">
    <property type="entry name" value="P-loop containing nucleotide triphosphate hydrolases"/>
    <property type="match status" value="2"/>
</dbReference>
<feature type="transmembrane region" description="Helical" evidence="13">
    <location>
        <begin position="995"/>
        <end position="1018"/>
    </location>
</feature>
<feature type="domain" description="ABC transporter" evidence="14">
    <location>
        <begin position="670"/>
        <end position="906"/>
    </location>
</feature>
<feature type="compositionally biased region" description="Basic residues" evidence="12">
    <location>
        <begin position="16"/>
        <end position="27"/>
    </location>
</feature>
<dbReference type="CDD" id="cd03249">
    <property type="entry name" value="ABC_MTABC3_MDL1_MDL2"/>
    <property type="match status" value="2"/>
</dbReference>
<evidence type="ECO:0000313" key="17">
    <source>
        <dbReference type="Proteomes" id="UP000283530"/>
    </source>
</evidence>
<keyword evidence="9 13" id="KW-1133">Transmembrane helix</keyword>
<feature type="transmembrane region" description="Helical" evidence="13">
    <location>
        <begin position="1258"/>
        <end position="1280"/>
    </location>
</feature>
<feature type="domain" description="ABC transporter" evidence="14">
    <location>
        <begin position="1327"/>
        <end position="1573"/>
    </location>
</feature>
<evidence type="ECO:0000256" key="11">
    <source>
        <dbReference type="ARBA" id="ARBA00023180"/>
    </source>
</evidence>
<dbReference type="Pfam" id="PF00664">
    <property type="entry name" value="ABC_membrane"/>
    <property type="match status" value="2"/>
</dbReference>
<comment type="similarity">
    <text evidence="2">Belongs to the ABC transporter superfamily. ABCB family. Multidrug resistance exporter (TC 3.A.1.201) subfamily.</text>
</comment>
<evidence type="ECO:0000313" key="16">
    <source>
        <dbReference type="EMBL" id="RWR79458.1"/>
    </source>
</evidence>
<dbReference type="GO" id="GO:0016887">
    <property type="term" value="F:ATP hydrolysis activity"/>
    <property type="evidence" value="ECO:0007669"/>
    <property type="project" value="InterPro"/>
</dbReference>
<keyword evidence="10 13" id="KW-0472">Membrane</keyword>
<feature type="region of interest" description="Disordered" evidence="12">
    <location>
        <begin position="958"/>
        <end position="980"/>
    </location>
</feature>
<feature type="region of interest" description="Disordered" evidence="12">
    <location>
        <begin position="220"/>
        <end position="325"/>
    </location>
</feature>
<dbReference type="Gene3D" id="1.20.1560.10">
    <property type="entry name" value="ABC transporter type 1, transmembrane domain"/>
    <property type="match status" value="2"/>
</dbReference>
<feature type="transmembrane region" description="Helical" evidence="13">
    <location>
        <begin position="1038"/>
        <end position="1056"/>
    </location>
</feature>
<evidence type="ECO:0000256" key="7">
    <source>
        <dbReference type="ARBA" id="ARBA00022840"/>
    </source>
</evidence>
<feature type="compositionally biased region" description="Acidic residues" evidence="12">
    <location>
        <begin position="306"/>
        <end position="323"/>
    </location>
</feature>
<dbReference type="CDD" id="cd18578">
    <property type="entry name" value="ABC_6TM_Pgp_ABCB1_D2_like"/>
    <property type="match status" value="1"/>
</dbReference>
<dbReference type="InterPro" id="IPR003593">
    <property type="entry name" value="AAA+_ATPase"/>
</dbReference>
<dbReference type="FunFam" id="3.40.50.300:FF:000251">
    <property type="entry name" value="ABC transporter B family member 19"/>
    <property type="match status" value="1"/>
</dbReference>
<keyword evidence="3" id="KW-0813">Transport</keyword>
<dbReference type="InterPro" id="IPR017871">
    <property type="entry name" value="ABC_transporter-like_CS"/>
</dbReference>
<dbReference type="FunFam" id="3.40.50.300:FF:000479">
    <property type="entry name" value="Multidrug resistance protein 1A"/>
    <property type="match status" value="1"/>
</dbReference>
<evidence type="ECO:0000259" key="14">
    <source>
        <dbReference type="PROSITE" id="PS50893"/>
    </source>
</evidence>
<gene>
    <name evidence="16" type="ORF">CKAN_00803000</name>
</gene>
<dbReference type="Pfam" id="PF00005">
    <property type="entry name" value="ABC_tran"/>
    <property type="match status" value="2"/>
</dbReference>
<feature type="transmembrane region" description="Helical" evidence="13">
    <location>
        <begin position="386"/>
        <end position="409"/>
    </location>
</feature>
<dbReference type="GO" id="GO:0140359">
    <property type="term" value="F:ABC-type transporter activity"/>
    <property type="evidence" value="ECO:0007669"/>
    <property type="project" value="InterPro"/>
</dbReference>
<feature type="transmembrane region" description="Helical" evidence="13">
    <location>
        <begin position="1222"/>
        <end position="1246"/>
    </location>
</feature>
<keyword evidence="6" id="KW-0547">Nucleotide-binding</keyword>
<accession>A0A3S3MGJ1</accession>
<evidence type="ECO:0000256" key="4">
    <source>
        <dbReference type="ARBA" id="ARBA00022692"/>
    </source>
</evidence>
<feature type="compositionally biased region" description="Low complexity" evidence="12">
    <location>
        <begin position="31"/>
        <end position="45"/>
    </location>
</feature>
<dbReference type="GO" id="GO:0005524">
    <property type="term" value="F:ATP binding"/>
    <property type="evidence" value="ECO:0007669"/>
    <property type="project" value="UniProtKB-KW"/>
</dbReference>
<dbReference type="GO" id="GO:0005886">
    <property type="term" value="C:plasma membrane"/>
    <property type="evidence" value="ECO:0007669"/>
    <property type="project" value="TreeGrafter"/>
</dbReference>
<keyword evidence="5" id="KW-0677">Repeat</keyword>
<evidence type="ECO:0000256" key="10">
    <source>
        <dbReference type="ARBA" id="ARBA00023136"/>
    </source>
</evidence>